<evidence type="ECO:0000313" key="2">
    <source>
        <dbReference type="EMBL" id="CAG5082230.1"/>
    </source>
</evidence>
<feature type="compositionally biased region" description="Basic and acidic residues" evidence="1">
    <location>
        <begin position="203"/>
        <end position="215"/>
    </location>
</feature>
<feature type="compositionally biased region" description="Polar residues" evidence="1">
    <location>
        <begin position="152"/>
        <end position="161"/>
    </location>
</feature>
<feature type="compositionally biased region" description="Basic and acidic residues" evidence="1">
    <location>
        <begin position="47"/>
        <end position="62"/>
    </location>
</feature>
<feature type="compositionally biased region" description="Basic and acidic residues" evidence="1">
    <location>
        <begin position="166"/>
        <end position="191"/>
    </location>
</feature>
<name>A0ABN7RP14_OIKDI</name>
<keyword evidence="3" id="KW-1185">Reference proteome</keyword>
<evidence type="ECO:0000313" key="3">
    <source>
        <dbReference type="Proteomes" id="UP001158576"/>
    </source>
</evidence>
<organism evidence="2 3">
    <name type="scientific">Oikopleura dioica</name>
    <name type="common">Tunicate</name>
    <dbReference type="NCBI Taxonomy" id="34765"/>
    <lineage>
        <taxon>Eukaryota</taxon>
        <taxon>Metazoa</taxon>
        <taxon>Chordata</taxon>
        <taxon>Tunicata</taxon>
        <taxon>Appendicularia</taxon>
        <taxon>Copelata</taxon>
        <taxon>Oikopleuridae</taxon>
        <taxon>Oikopleura</taxon>
    </lineage>
</organism>
<feature type="region of interest" description="Disordered" evidence="1">
    <location>
        <begin position="37"/>
        <end position="215"/>
    </location>
</feature>
<proteinExistence type="predicted"/>
<feature type="compositionally biased region" description="Polar residues" evidence="1">
    <location>
        <begin position="118"/>
        <end position="137"/>
    </location>
</feature>
<feature type="region of interest" description="Disordered" evidence="1">
    <location>
        <begin position="247"/>
        <end position="281"/>
    </location>
</feature>
<protein>
    <submittedName>
        <fullName evidence="2">Oidioi.mRNA.OKI2018_I69.PAR.g10070.t1.cds</fullName>
    </submittedName>
</protein>
<gene>
    <name evidence="2" type="ORF">OKIOD_LOCUS1628</name>
</gene>
<dbReference type="Proteomes" id="UP001158576">
    <property type="component" value="Chromosome PAR"/>
</dbReference>
<accession>A0ABN7RP14</accession>
<evidence type="ECO:0000256" key="1">
    <source>
        <dbReference type="SAM" id="MobiDB-lite"/>
    </source>
</evidence>
<reference evidence="2 3" key="1">
    <citation type="submission" date="2021-04" db="EMBL/GenBank/DDBJ databases">
        <authorList>
            <person name="Bliznina A."/>
        </authorList>
    </citation>
    <scope>NUCLEOTIDE SEQUENCE [LARGE SCALE GENOMIC DNA]</scope>
</reference>
<feature type="compositionally biased region" description="Basic and acidic residues" evidence="1">
    <location>
        <begin position="102"/>
        <end position="114"/>
    </location>
</feature>
<dbReference type="EMBL" id="OU015568">
    <property type="protein sequence ID" value="CAG5082230.1"/>
    <property type="molecule type" value="Genomic_DNA"/>
</dbReference>
<feature type="compositionally biased region" description="Acidic residues" evidence="1">
    <location>
        <begin position="69"/>
        <end position="83"/>
    </location>
</feature>
<sequence>MTFSSQEELASWLRRVYNTHNPWRRCMICQWKPGRADEPIPRGAIEPGRKSDIFDHFNREHPLCNSPAAEEDNTPAPQEEESMDAGFASDVATLGYEESEDDSHSQAEPNHERAQLAASRQSRPSYSPKSPASATQRPANPTPPATAPSSAICQLTTTTVPPSILRKHELQAAGRPRHDPEKSARRVRFQDEAQSSTAKKRNASTDDQRENEPAPREIGWTVRRLFTFPFPHLTLTTKTLTAATSSRVGARAGTARGPVKATKSPVEKVPEEDEDAGPSSRVKLTSEGKIIVKGVKKFDLKERCNVLEIVLAEKITSAKQTEQHLKMLT</sequence>